<dbReference type="KEGG" id="acry:AC20117_22525"/>
<accession>A0A1H1HZP3</accession>
<evidence type="ECO:0000313" key="5">
    <source>
        <dbReference type="Proteomes" id="UP000181917"/>
    </source>
</evidence>
<sequence length="246" mass="25222">MSGSRQENTEQNPFTRPGFITSAALILAIVAAGIVIFFVPRGSTEAQPQGNPAAPDATGSSAPASGLEESICGLPESDSTALGVAPKTTWVLQHGMAVPSDPSTVGPGTTDSNGLKSCFAHSPAGALYSAANIWATSFYGDATLVYQDLTADSPARDAALQAIKAGNEIGGGSAPKMQIQGFIIRSYSPRTAVVDLAVKTETGALGSLSASLVWEKGDWKLEPPAAGGNPFRQIPDMGSYIPWAGV</sequence>
<dbReference type="EMBL" id="FNKH01000003">
    <property type="protein sequence ID" value="SDR30935.1"/>
    <property type="molecule type" value="Genomic_DNA"/>
</dbReference>
<feature type="transmembrane region" description="Helical" evidence="2">
    <location>
        <begin position="20"/>
        <end position="39"/>
    </location>
</feature>
<keyword evidence="2" id="KW-1133">Transmembrane helix</keyword>
<feature type="region of interest" description="Disordered" evidence="1">
    <location>
        <begin position="45"/>
        <end position="70"/>
    </location>
</feature>
<protein>
    <recommendedName>
        <fullName evidence="3">DUF8175 domain-containing protein</fullName>
    </recommendedName>
</protein>
<organism evidence="4 5">
    <name type="scientific">Crystallibacter crystallopoietes</name>
    <dbReference type="NCBI Taxonomy" id="37928"/>
    <lineage>
        <taxon>Bacteria</taxon>
        <taxon>Bacillati</taxon>
        <taxon>Actinomycetota</taxon>
        <taxon>Actinomycetes</taxon>
        <taxon>Micrococcales</taxon>
        <taxon>Micrococcaceae</taxon>
        <taxon>Crystallibacter</taxon>
    </lineage>
</organism>
<dbReference type="InterPro" id="IPR058488">
    <property type="entry name" value="DUF8175"/>
</dbReference>
<evidence type="ECO:0000256" key="2">
    <source>
        <dbReference type="SAM" id="Phobius"/>
    </source>
</evidence>
<dbReference type="Proteomes" id="UP000181917">
    <property type="component" value="Unassembled WGS sequence"/>
</dbReference>
<proteinExistence type="predicted"/>
<name>A0A1H1HZP3_9MICC</name>
<evidence type="ECO:0000313" key="4">
    <source>
        <dbReference type="EMBL" id="SDR30935.1"/>
    </source>
</evidence>
<dbReference type="OrthoDB" id="4428031at2"/>
<dbReference type="RefSeq" id="WP_074703611.1">
    <property type="nucleotide sequence ID" value="NZ_CP018865.1"/>
</dbReference>
<reference evidence="4 5" key="1">
    <citation type="submission" date="2016-10" db="EMBL/GenBank/DDBJ databases">
        <authorList>
            <person name="de Groot N.N."/>
        </authorList>
    </citation>
    <scope>NUCLEOTIDE SEQUENCE [LARGE SCALE GENOMIC DNA]</scope>
    <source>
        <strain evidence="4 5">DSM 20117</strain>
    </source>
</reference>
<feature type="domain" description="DUF8175" evidence="3">
    <location>
        <begin position="55"/>
        <end position="242"/>
    </location>
</feature>
<dbReference type="Pfam" id="PF26526">
    <property type="entry name" value="DUF8175"/>
    <property type="match status" value="1"/>
</dbReference>
<keyword evidence="2" id="KW-0472">Membrane</keyword>
<keyword evidence="2" id="KW-0812">Transmembrane</keyword>
<keyword evidence="5" id="KW-1185">Reference proteome</keyword>
<dbReference type="AlphaFoldDB" id="A0A1H1HZP3"/>
<evidence type="ECO:0000256" key="1">
    <source>
        <dbReference type="SAM" id="MobiDB-lite"/>
    </source>
</evidence>
<evidence type="ECO:0000259" key="3">
    <source>
        <dbReference type="Pfam" id="PF26526"/>
    </source>
</evidence>
<gene>
    <name evidence="4" type="ORF">SAMN04489742_4853</name>
</gene>
<dbReference type="STRING" id="37928.SAMN04489742_4853"/>